<accession>A0A5N0YVP6</accession>
<dbReference type="EMBL" id="VYUT01000006">
    <property type="protein sequence ID" value="KAA9206284.1"/>
    <property type="molecule type" value="Genomic_DNA"/>
</dbReference>
<evidence type="ECO:0000313" key="2">
    <source>
        <dbReference type="Proteomes" id="UP000326078"/>
    </source>
</evidence>
<organism evidence="1 2">
    <name type="scientific">Enterococcus durans</name>
    <dbReference type="NCBI Taxonomy" id="53345"/>
    <lineage>
        <taxon>Bacteria</taxon>
        <taxon>Bacillati</taxon>
        <taxon>Bacillota</taxon>
        <taxon>Bacilli</taxon>
        <taxon>Lactobacillales</taxon>
        <taxon>Enterococcaceae</taxon>
        <taxon>Enterococcus</taxon>
    </lineage>
</organism>
<sequence>MNKRDAFETYQEKGNLKEMSPMMEEEIMDIETGIQAGCTTNTFSLSDYLGNTGGWCTATKECMPSCN</sequence>
<protein>
    <submittedName>
        <fullName evidence="1">Plantaricin C family lantibiotic</fullName>
    </submittedName>
</protein>
<dbReference type="Pfam" id="PF14867">
    <property type="entry name" value="Lantibiotic_a"/>
    <property type="match status" value="1"/>
</dbReference>
<proteinExistence type="predicted"/>
<evidence type="ECO:0000313" key="1">
    <source>
        <dbReference type="EMBL" id="KAA9206284.1"/>
    </source>
</evidence>
<dbReference type="Proteomes" id="UP000326078">
    <property type="component" value="Unassembled WGS sequence"/>
</dbReference>
<reference evidence="1 2" key="1">
    <citation type="submission" date="2019-09" db="EMBL/GenBank/DDBJ databases">
        <title>Vancomyinc resistant enterococci isolated from farm animals in Switzerland.</title>
        <authorList>
            <person name="Stevens M.J.A."/>
            <person name="Stephan R."/>
            <person name="Morach M."/>
            <person name="Nuesch-Inderbinen M."/>
        </authorList>
    </citation>
    <scope>NUCLEOTIDE SEQUENCE [LARGE SCALE GENOMIC DNA]</scope>
    <source>
        <strain evidence="1 2">GH27</strain>
    </source>
</reference>
<comment type="caution">
    <text evidence="1">The sequence shown here is derived from an EMBL/GenBank/DDBJ whole genome shotgun (WGS) entry which is preliminary data.</text>
</comment>
<gene>
    <name evidence="1" type="ORF">F6X95_04945</name>
</gene>
<dbReference type="AlphaFoldDB" id="A0A5N0YVP6"/>
<dbReference type="RefSeq" id="WP_131500964.1">
    <property type="nucleotide sequence ID" value="NZ_CP042597.1"/>
</dbReference>
<dbReference type="GO" id="GO:0050830">
    <property type="term" value="P:defense response to Gram-positive bacterium"/>
    <property type="evidence" value="ECO:0007669"/>
    <property type="project" value="InterPro"/>
</dbReference>
<name>A0A5N0YVP6_9ENTE</name>
<dbReference type="NCBIfam" id="NF000539">
    <property type="entry name" value="plantaricin"/>
    <property type="match status" value="1"/>
</dbReference>
<dbReference type="InterPro" id="IPR029243">
    <property type="entry name" value="Lantibiotic_alpha"/>
</dbReference>